<proteinExistence type="predicted"/>
<dbReference type="RefSeq" id="XP_012189711.1">
    <property type="nucleotide sequence ID" value="XM_012334321.1"/>
</dbReference>
<feature type="region of interest" description="Disordered" evidence="1">
    <location>
        <begin position="594"/>
        <end position="745"/>
    </location>
</feature>
<feature type="compositionally biased region" description="Low complexity" evidence="1">
    <location>
        <begin position="116"/>
        <end position="127"/>
    </location>
</feature>
<keyword evidence="3" id="KW-1185">Reference proteome</keyword>
<dbReference type="eggNOG" id="ENOG502R23B">
    <property type="taxonomic scope" value="Eukaryota"/>
</dbReference>
<feature type="region of interest" description="Disordered" evidence="1">
    <location>
        <begin position="903"/>
        <end position="929"/>
    </location>
</feature>
<protein>
    <submittedName>
        <fullName evidence="2">Uncharacterized protein</fullName>
    </submittedName>
</protein>
<evidence type="ECO:0000313" key="3">
    <source>
        <dbReference type="Proteomes" id="UP000014071"/>
    </source>
</evidence>
<dbReference type="Proteomes" id="UP000014071">
    <property type="component" value="Unassembled WGS sequence"/>
</dbReference>
<dbReference type="GeneID" id="24108990"/>
<feature type="compositionally biased region" description="Basic and acidic residues" evidence="1">
    <location>
        <begin position="1065"/>
        <end position="1084"/>
    </location>
</feature>
<feature type="region of interest" description="Disordered" evidence="1">
    <location>
        <begin position="1059"/>
        <end position="1109"/>
    </location>
</feature>
<feature type="region of interest" description="Disordered" evidence="1">
    <location>
        <begin position="853"/>
        <end position="874"/>
    </location>
</feature>
<feature type="compositionally biased region" description="Polar residues" evidence="1">
    <location>
        <begin position="597"/>
        <end position="621"/>
    </location>
</feature>
<feature type="compositionally biased region" description="Basic and acidic residues" evidence="1">
    <location>
        <begin position="30"/>
        <end position="41"/>
    </location>
</feature>
<evidence type="ECO:0000313" key="2">
    <source>
        <dbReference type="EMBL" id="GAC96124.1"/>
    </source>
</evidence>
<feature type="compositionally biased region" description="Polar residues" evidence="1">
    <location>
        <begin position="276"/>
        <end position="286"/>
    </location>
</feature>
<accession>R9P492</accession>
<feature type="compositionally biased region" description="Low complexity" evidence="1">
    <location>
        <begin position="204"/>
        <end position="244"/>
    </location>
</feature>
<sequence>MATSIQGERVVPQSNNRRRGWVIASEDGTEIERPTSFDARKSAAAWNKGKGPSQASIPSRASSLASTPAPTPMLPSEPFQQADEPSASGPSTSEVITLPVPPPRIPSSSMSHSRDATSSTTSEAESSTGRRRPSPPLLVPPKQTFKKVPSKRVLPPSALSDHEKFMAAAYKGAGSSASSSSAGTSGSRSPFANAALRSDLAKLAASRRANSSSSSSTATTSTSASVSQSATALATSAVSATPTSNQLKGKAKQISQSPLQSDPEGFFSSGGKVKQMANTYDNTHSRQQSGDPQSSADASASSQQRSSDFTQHKQSLLLSQVHPLPALSEKSANSDIEDVPSSASDVMSDNEAAISAAAAKTVKRRESLQIELPPPPPQFKDRYPTILVDSTHASDSEASGTSNAGPRRRRRRSTASMSNKLGTDAEDDDDDEYAGDDSSWPSTPSTTPLETYFIAADAKPKPAKRTMQTTMEIVAAESSALGMGRPMVVVTSPSTASEVSSDRRSSSGSGSTSDRTYSSSPPAVASVAPPPALSKIEEHPSAKSDAAEASTAGPPKRSLSFEVPVMNRFRASEESLPIGGAVRSPSRAMAFLAKMNPSRSANRSSVDLVSTTRTDASSGTVQAAKRMSLDDQRRTSAEQRRSVELRPILLNAASRPPPRPVAIEAASSTTTSQQERRRSLGRAAVRSNVLPYHSRRSSEVSTSSSTDTPKAQDRGSFDKQPFDPGYSPTSQMTTFTMPSPALSTDQKLFSNQPAIHAQQSTETNQRRSSAAGAPRDRFAASMPSLHQPVVHAQPRDRRTASNEEPGAQPSAIRLLIDSQKGRTTRDNDSIAEWISVSVNDLLLPDVTEAYGNGGAGEFSNENQHHGKKPKKNKPWKLGRFAASEVVLPSSSAVQAKRRSISLVKRSSSAQVNEPTRVSAESTSSPPSAPFMRNLGFTTANRNVALQNLCAERSVMALAASTIYIAGCGRIKVPQPAALPAAKSKAKSKTQEAENKKLGQVSTESTAVAVVEGPSSPVHPSHSADASQDAYLNVTEDRHTGYDLSGAAVGTVKSMVPELGDWSGSMEHDRSHSEEVAEPERPFRDYDDEGSDLFDSDRSDTESEDEFDYGEEDVEVPVRFGQRVNVSSRAGSAFYGSSVPTGYEAERSVDEATPPARHLVPSVSLDRLTPGTVMVHGTELRICVEEEQLSGRSARPMAYWKAVEVQQPESKPEEPVENQIRRQPSNRAMKLEEEVATGIFAAFVGNRSPRRQNQRASIDAGPCSADQGSPQKRSTQSTSISRRELVVSKVNKSTFTVRSETRSTMDGTEQVVEILRRGGSQSTHLTQASESSRGSTSTDKVERAFPSPLLSNTEFANSRPRSHNRTNGSLSTLEDVAERITIRIQQQGVSGFSASFQSRDGQVWLWQGSKLEASVLSPRKTQAGVHGIDVLDNYDLVLRARNGSQSIELATYSTDSQLRNALGLFKPRTKPVPKALPEDTSNLGSAVAPPTRVLPLAIPIRGMAGGISRGEPQIPLRGIRGGPLLRPQTSANGSALRQHGLWQQQRAAVSTEAVVQVHNNAVNNARASVQLNERLASKRASTDTARPSPQDEGTQDQKMGVLSFAAVEALDRDLVVLSLLAVMGSVRM</sequence>
<feature type="compositionally biased region" description="Polar residues" evidence="1">
    <location>
        <begin position="53"/>
        <end position="68"/>
    </location>
</feature>
<feature type="region of interest" description="Disordered" evidence="1">
    <location>
        <begin position="780"/>
        <end position="811"/>
    </location>
</feature>
<feature type="compositionally biased region" description="Low complexity" evidence="1">
    <location>
        <begin position="287"/>
        <end position="308"/>
    </location>
</feature>
<evidence type="ECO:0000256" key="1">
    <source>
        <dbReference type="SAM" id="MobiDB-lite"/>
    </source>
</evidence>
<feature type="region of interest" description="Disordered" evidence="1">
    <location>
        <begin position="755"/>
        <end position="774"/>
    </location>
</feature>
<feature type="compositionally biased region" description="Polar residues" evidence="1">
    <location>
        <begin position="1318"/>
        <end position="1337"/>
    </location>
</feature>
<feature type="region of interest" description="Disordered" evidence="1">
    <location>
        <begin position="483"/>
        <end position="562"/>
    </location>
</feature>
<feature type="region of interest" description="Disordered" evidence="1">
    <location>
        <begin position="1315"/>
        <end position="1369"/>
    </location>
</feature>
<feature type="region of interest" description="Disordered" evidence="1">
    <location>
        <begin position="1245"/>
        <end position="1284"/>
    </location>
</feature>
<feature type="compositionally biased region" description="Polar residues" evidence="1">
    <location>
        <begin position="391"/>
        <end position="404"/>
    </location>
</feature>
<feature type="compositionally biased region" description="Polar residues" evidence="1">
    <location>
        <begin position="904"/>
        <end position="915"/>
    </location>
</feature>
<feature type="region of interest" description="Disordered" evidence="1">
    <location>
        <begin position="1"/>
        <end position="466"/>
    </location>
</feature>
<dbReference type="STRING" id="1305764.R9P492"/>
<feature type="compositionally biased region" description="Polar residues" evidence="1">
    <location>
        <begin position="1265"/>
        <end position="1279"/>
    </location>
</feature>
<dbReference type="OrthoDB" id="2556075at2759"/>
<feature type="compositionally biased region" description="Polar residues" evidence="1">
    <location>
        <begin position="755"/>
        <end position="768"/>
    </location>
</feature>
<feature type="compositionally biased region" description="Acidic residues" evidence="1">
    <location>
        <begin position="424"/>
        <end position="435"/>
    </location>
</feature>
<feature type="compositionally biased region" description="Low complexity" evidence="1">
    <location>
        <begin position="167"/>
        <end position="189"/>
    </location>
</feature>
<feature type="compositionally biased region" description="Polar residues" evidence="1">
    <location>
        <begin position="727"/>
        <end position="745"/>
    </location>
</feature>
<reference evidence="3" key="1">
    <citation type="journal article" date="2013" name="Genome Announc.">
        <title>Draft genome sequence of the basidiomycetous yeast-like fungus Pseudozyma hubeiensis SY62, which produces an abundant amount of the biosurfactant mannosylerythritol lipids.</title>
        <authorList>
            <person name="Konishi M."/>
            <person name="Hatada Y."/>
            <person name="Horiuchi J."/>
        </authorList>
    </citation>
    <scope>NUCLEOTIDE SEQUENCE [LARGE SCALE GENOMIC DNA]</scope>
    <source>
        <strain evidence="3">SY62</strain>
    </source>
</reference>
<feature type="compositionally biased region" description="Low complexity" evidence="1">
    <location>
        <begin position="436"/>
        <end position="448"/>
    </location>
</feature>
<feature type="compositionally biased region" description="Basic and acidic residues" evidence="1">
    <location>
        <begin position="535"/>
        <end position="546"/>
    </location>
</feature>
<gene>
    <name evidence="2" type="ORF">PHSY_003704</name>
</gene>
<feature type="compositionally biased region" description="Basic and acidic residues" evidence="1">
    <location>
        <begin position="627"/>
        <end position="644"/>
    </location>
</feature>
<feature type="compositionally biased region" description="Basic and acidic residues" evidence="1">
    <location>
        <begin position="710"/>
        <end position="721"/>
    </location>
</feature>
<feature type="compositionally biased region" description="Low complexity" evidence="1">
    <location>
        <begin position="506"/>
        <end position="527"/>
    </location>
</feature>
<feature type="region of interest" description="Disordered" evidence="1">
    <location>
        <begin position="1204"/>
        <end position="1223"/>
    </location>
</feature>
<organism evidence="2 3">
    <name type="scientific">Pseudozyma hubeiensis (strain SY62)</name>
    <name type="common">Yeast</name>
    <dbReference type="NCBI Taxonomy" id="1305764"/>
    <lineage>
        <taxon>Eukaryota</taxon>
        <taxon>Fungi</taxon>
        <taxon>Dikarya</taxon>
        <taxon>Basidiomycota</taxon>
        <taxon>Ustilaginomycotina</taxon>
        <taxon>Ustilaginomycetes</taxon>
        <taxon>Ustilaginales</taxon>
        <taxon>Ustilaginaceae</taxon>
        <taxon>Pseudozyma</taxon>
    </lineage>
</organism>
<feature type="region of interest" description="Disordered" evidence="1">
    <location>
        <begin position="1575"/>
        <end position="1596"/>
    </location>
</feature>
<dbReference type="HOGENOM" id="CLU_242401_0_0_1"/>
<dbReference type="EMBL" id="DF238801">
    <property type="protein sequence ID" value="GAC96124.1"/>
    <property type="molecule type" value="Genomic_DNA"/>
</dbReference>
<feature type="compositionally biased region" description="Basic residues" evidence="1">
    <location>
        <begin position="865"/>
        <end position="874"/>
    </location>
</feature>
<name>R9P492_PSEHS</name>